<dbReference type="CDD" id="cd06558">
    <property type="entry name" value="crotonase-like"/>
    <property type="match status" value="1"/>
</dbReference>
<name>A0A0F9IGF2_9ZZZZ</name>
<dbReference type="Gene3D" id="3.90.226.10">
    <property type="entry name" value="2-enoyl-CoA Hydratase, Chain A, domain 1"/>
    <property type="match status" value="1"/>
</dbReference>
<evidence type="ECO:0000313" key="5">
    <source>
        <dbReference type="EMBL" id="KKM18874.1"/>
    </source>
</evidence>
<dbReference type="AlphaFoldDB" id="A0A0F9IGF2"/>
<reference evidence="5" key="1">
    <citation type="journal article" date="2015" name="Nature">
        <title>Complex archaea that bridge the gap between prokaryotes and eukaryotes.</title>
        <authorList>
            <person name="Spang A."/>
            <person name="Saw J.H."/>
            <person name="Jorgensen S.L."/>
            <person name="Zaremba-Niedzwiedzka K."/>
            <person name="Martijn J."/>
            <person name="Lind A.E."/>
            <person name="van Eijk R."/>
            <person name="Schleper C."/>
            <person name="Guy L."/>
            <person name="Ettema T.J."/>
        </authorList>
    </citation>
    <scope>NUCLEOTIDE SEQUENCE</scope>
</reference>
<feature type="transmembrane region" description="Helical" evidence="4">
    <location>
        <begin position="96"/>
        <end position="115"/>
    </location>
</feature>
<dbReference type="EMBL" id="LAZR01014123">
    <property type="protein sequence ID" value="KKM18874.1"/>
    <property type="molecule type" value="Genomic_DNA"/>
</dbReference>
<keyword evidence="4" id="KW-1133">Transmembrane helix</keyword>
<organism evidence="5">
    <name type="scientific">marine sediment metagenome</name>
    <dbReference type="NCBI Taxonomy" id="412755"/>
    <lineage>
        <taxon>unclassified sequences</taxon>
        <taxon>metagenomes</taxon>
        <taxon>ecological metagenomes</taxon>
    </lineage>
</organism>
<evidence type="ECO:0008006" key="6">
    <source>
        <dbReference type="Google" id="ProtNLM"/>
    </source>
</evidence>
<dbReference type="SUPFAM" id="SSF52096">
    <property type="entry name" value="ClpP/crotonase"/>
    <property type="match status" value="1"/>
</dbReference>
<comment type="subcellular location">
    <subcellularLocation>
        <location evidence="1">Peroxisome</location>
    </subcellularLocation>
</comment>
<dbReference type="GO" id="GO:0005777">
    <property type="term" value="C:peroxisome"/>
    <property type="evidence" value="ECO:0007669"/>
    <property type="project" value="UniProtKB-SubCell"/>
</dbReference>
<comment type="caution">
    <text evidence="5">The sequence shown here is derived from an EMBL/GenBank/DDBJ whole genome shotgun (WGS) entry which is preliminary data.</text>
</comment>
<dbReference type="InterPro" id="IPR001753">
    <property type="entry name" value="Enoyl-CoA_hydra/iso"/>
</dbReference>
<keyword evidence="2" id="KW-0576">Peroxisome</keyword>
<evidence type="ECO:0000256" key="2">
    <source>
        <dbReference type="ARBA" id="ARBA00023140"/>
    </source>
</evidence>
<dbReference type="GO" id="GO:0004165">
    <property type="term" value="F:delta(3)-delta(2)-enoyl-CoA isomerase activity"/>
    <property type="evidence" value="ECO:0007669"/>
    <property type="project" value="UniProtKB-ARBA"/>
</dbReference>
<keyword evidence="4" id="KW-0472">Membrane</keyword>
<keyword evidence="3" id="KW-0413">Isomerase</keyword>
<protein>
    <recommendedName>
        <fullName evidence="6">Enoyl-CoA hydratase</fullName>
    </recommendedName>
</protein>
<keyword evidence="4" id="KW-0812">Transmembrane</keyword>
<sequence length="257" mass="29563">MTDQIITKIENRVLHIILNRPEKKNALTKTMYRGLANAIEKGENDKTVRVMLVYGKENFCAGNDLKDFQDTDNFKRSEERPTYDFMQNLMHAKKPIIAAVSGYAIGIGTTMLFHFDLIYASKDAKLQFPFTNLGLVPEFGSSFNLPALVGKFRAAELFFFGDFFTAEEAHKIGMINKIFKKEELIEKVSAIAEQLAEKPPTALRSTKQLVKKYYKSNLEKLMPEEFTEFARRQVSPEAQEAFKAFFEHRKPDFSKFE</sequence>
<proteinExistence type="predicted"/>
<dbReference type="Gene3D" id="1.10.12.10">
    <property type="entry name" value="Lyase 2-enoyl-coa Hydratase, Chain A, domain 2"/>
    <property type="match status" value="1"/>
</dbReference>
<gene>
    <name evidence="5" type="ORF">LCGC14_1661330</name>
</gene>
<dbReference type="InterPro" id="IPR029045">
    <property type="entry name" value="ClpP/crotonase-like_dom_sf"/>
</dbReference>
<dbReference type="InterPro" id="IPR051053">
    <property type="entry name" value="ECH/Chromodomain_protein"/>
</dbReference>
<dbReference type="PANTHER" id="PTHR43684">
    <property type="match status" value="1"/>
</dbReference>
<dbReference type="InterPro" id="IPR014748">
    <property type="entry name" value="Enoyl-CoA_hydra_C"/>
</dbReference>
<dbReference type="Pfam" id="PF00378">
    <property type="entry name" value="ECH_1"/>
    <property type="match status" value="1"/>
</dbReference>
<dbReference type="PANTHER" id="PTHR43684:SF1">
    <property type="entry name" value="ENOYL-COA DELTA ISOMERASE 2"/>
    <property type="match status" value="1"/>
</dbReference>
<evidence type="ECO:0000256" key="1">
    <source>
        <dbReference type="ARBA" id="ARBA00004275"/>
    </source>
</evidence>
<evidence type="ECO:0000256" key="4">
    <source>
        <dbReference type="SAM" id="Phobius"/>
    </source>
</evidence>
<accession>A0A0F9IGF2</accession>
<evidence type="ECO:0000256" key="3">
    <source>
        <dbReference type="ARBA" id="ARBA00023235"/>
    </source>
</evidence>